<evidence type="ECO:0000313" key="3">
    <source>
        <dbReference type="Proteomes" id="UP000326396"/>
    </source>
</evidence>
<organism evidence="2 3">
    <name type="scientific">Mikania micrantha</name>
    <name type="common">bitter vine</name>
    <dbReference type="NCBI Taxonomy" id="192012"/>
    <lineage>
        <taxon>Eukaryota</taxon>
        <taxon>Viridiplantae</taxon>
        <taxon>Streptophyta</taxon>
        <taxon>Embryophyta</taxon>
        <taxon>Tracheophyta</taxon>
        <taxon>Spermatophyta</taxon>
        <taxon>Magnoliopsida</taxon>
        <taxon>eudicotyledons</taxon>
        <taxon>Gunneridae</taxon>
        <taxon>Pentapetalae</taxon>
        <taxon>asterids</taxon>
        <taxon>campanulids</taxon>
        <taxon>Asterales</taxon>
        <taxon>Asteraceae</taxon>
        <taxon>Asteroideae</taxon>
        <taxon>Heliantheae alliance</taxon>
        <taxon>Eupatorieae</taxon>
        <taxon>Mikania</taxon>
    </lineage>
</organism>
<proteinExistence type="predicted"/>
<feature type="region of interest" description="Disordered" evidence="1">
    <location>
        <begin position="77"/>
        <end position="135"/>
    </location>
</feature>
<feature type="compositionally biased region" description="Acidic residues" evidence="1">
    <location>
        <begin position="118"/>
        <end position="127"/>
    </location>
</feature>
<protein>
    <submittedName>
        <fullName evidence="2">Uncharacterized protein</fullName>
    </submittedName>
</protein>
<feature type="compositionally biased region" description="Basic and acidic residues" evidence="1">
    <location>
        <begin position="105"/>
        <end position="117"/>
    </location>
</feature>
<dbReference type="EMBL" id="SZYD01000006">
    <property type="protein sequence ID" value="KAD5962013.1"/>
    <property type="molecule type" value="Genomic_DNA"/>
</dbReference>
<keyword evidence="3" id="KW-1185">Reference proteome</keyword>
<name>A0A5N6PB06_9ASTR</name>
<comment type="caution">
    <text evidence="2">The sequence shown here is derived from an EMBL/GenBank/DDBJ whole genome shotgun (WGS) entry which is preliminary data.</text>
</comment>
<sequence>MRLFSSSASNNPTVYSQNLEPLIMKQTALKPESSDEIIKTKYPANPNAKAMSDWMQNELLAVHVSILVNCLAISVPAEPEHSNKTRGSLPKGTEVIPARGTGSGGDHEHGGGYREAEAGDSEDEDQVIEPAELPM</sequence>
<dbReference type="Proteomes" id="UP000326396">
    <property type="component" value="Linkage Group LG14"/>
</dbReference>
<gene>
    <name evidence="2" type="ORF">E3N88_13486</name>
</gene>
<accession>A0A5N6PB06</accession>
<reference evidence="2 3" key="1">
    <citation type="submission" date="2019-05" db="EMBL/GenBank/DDBJ databases">
        <title>Mikania micrantha, genome provides insights into the molecular mechanism of rapid growth.</title>
        <authorList>
            <person name="Liu B."/>
        </authorList>
    </citation>
    <scope>NUCLEOTIDE SEQUENCE [LARGE SCALE GENOMIC DNA]</scope>
    <source>
        <strain evidence="2">NLD-2019</strain>
        <tissue evidence="2">Leaf</tissue>
    </source>
</reference>
<dbReference type="AlphaFoldDB" id="A0A5N6PB06"/>
<evidence type="ECO:0000256" key="1">
    <source>
        <dbReference type="SAM" id="MobiDB-lite"/>
    </source>
</evidence>
<evidence type="ECO:0000313" key="2">
    <source>
        <dbReference type="EMBL" id="KAD5962013.1"/>
    </source>
</evidence>